<feature type="region of interest" description="Disordered" evidence="1">
    <location>
        <begin position="1"/>
        <end position="21"/>
    </location>
</feature>
<feature type="non-terminal residue" evidence="2">
    <location>
        <position position="79"/>
    </location>
</feature>
<accession>A0A0F9B5Y3</accession>
<reference evidence="2" key="1">
    <citation type="journal article" date="2015" name="Nature">
        <title>Complex archaea that bridge the gap between prokaryotes and eukaryotes.</title>
        <authorList>
            <person name="Spang A."/>
            <person name="Saw J.H."/>
            <person name="Jorgensen S.L."/>
            <person name="Zaremba-Niedzwiedzka K."/>
            <person name="Martijn J."/>
            <person name="Lind A.E."/>
            <person name="van Eijk R."/>
            <person name="Schleper C."/>
            <person name="Guy L."/>
            <person name="Ettema T.J."/>
        </authorList>
    </citation>
    <scope>NUCLEOTIDE SEQUENCE</scope>
</reference>
<comment type="caution">
    <text evidence="2">The sequence shown here is derived from an EMBL/GenBank/DDBJ whole genome shotgun (WGS) entry which is preliminary data.</text>
</comment>
<organism evidence="2">
    <name type="scientific">marine sediment metagenome</name>
    <dbReference type="NCBI Taxonomy" id="412755"/>
    <lineage>
        <taxon>unclassified sequences</taxon>
        <taxon>metagenomes</taxon>
        <taxon>ecological metagenomes</taxon>
    </lineage>
</organism>
<evidence type="ECO:0000256" key="1">
    <source>
        <dbReference type="SAM" id="MobiDB-lite"/>
    </source>
</evidence>
<protein>
    <submittedName>
        <fullName evidence="2">Uncharacterized protein</fullName>
    </submittedName>
</protein>
<dbReference type="AlphaFoldDB" id="A0A0F9B5Y3"/>
<name>A0A0F9B5Y3_9ZZZZ</name>
<proteinExistence type="predicted"/>
<dbReference type="EMBL" id="LAZR01051026">
    <property type="protein sequence ID" value="KKK86049.1"/>
    <property type="molecule type" value="Genomic_DNA"/>
</dbReference>
<evidence type="ECO:0000313" key="2">
    <source>
        <dbReference type="EMBL" id="KKK86049.1"/>
    </source>
</evidence>
<sequence length="79" mass="8214">MSSGGPDFQPVPQGRDIQGEQNILGTGGEFLKFLRGGATGEALGGFDLPLQQLTDALQGQATGFLRPLIARGTEESLLA</sequence>
<gene>
    <name evidence="2" type="ORF">LCGC14_2767110</name>
</gene>